<feature type="domain" description="ABC transporter" evidence="3">
    <location>
        <begin position="2"/>
        <end position="226"/>
    </location>
</feature>
<dbReference type="PROSITE" id="PS00211">
    <property type="entry name" value="ABC_TRANSPORTER_1"/>
    <property type="match status" value="1"/>
</dbReference>
<evidence type="ECO:0000256" key="1">
    <source>
        <dbReference type="ARBA" id="ARBA00022741"/>
    </source>
</evidence>
<accession>A0A3T1DDQ7</accession>
<sequence length="294" mass="32996">MLVVRDLNKTIDKQVVLRNVNFKLMPGQVVGVVGRNGTGKTTLFKTMAGVLTPDSGTVEYEGESIYSSPGNKMNIVFIPDSPEALLNYTAMDSAQLFSRVYPFFDRDYFKETLHRLELPHNRKIRQFSKGMRMMFSIALGLSTKAQYILLDEPTNGIDIIANKQITKLLMEAAEEGTTLVISSHMLGELERIADTILLMKDGAIETHSITDATNGAICKFQVVFREEAPTVWLKSPSVHVLDRVGRVYTVLVDTKAQISILEEMGKFNPLLMEPLPMKLEDLFVWKLGGRKHVD</sequence>
<reference evidence="4 5" key="1">
    <citation type="submission" date="2019-01" db="EMBL/GenBank/DDBJ databases">
        <title>Complete genome sequence of Cohnella hallensis HS21 isolated from Korean fir (Abies koreana) rhizospheric soil.</title>
        <authorList>
            <person name="Jiang L."/>
            <person name="Kang S.W."/>
            <person name="Kim S."/>
            <person name="Jung J."/>
            <person name="Kim C.Y."/>
            <person name="Kim D.H."/>
            <person name="Kim S.W."/>
            <person name="Lee J."/>
        </authorList>
    </citation>
    <scope>NUCLEOTIDE SEQUENCE [LARGE SCALE GENOMIC DNA]</scope>
    <source>
        <strain evidence="4 5">HS21</strain>
    </source>
</reference>
<evidence type="ECO:0000259" key="3">
    <source>
        <dbReference type="PROSITE" id="PS50893"/>
    </source>
</evidence>
<dbReference type="Gene3D" id="3.40.50.300">
    <property type="entry name" value="P-loop containing nucleotide triphosphate hydrolases"/>
    <property type="match status" value="1"/>
</dbReference>
<keyword evidence="1" id="KW-0547">Nucleotide-binding</keyword>
<dbReference type="PANTHER" id="PTHR43158">
    <property type="entry name" value="SKFA PEPTIDE EXPORT ATP-BINDING PROTEIN SKFE"/>
    <property type="match status" value="1"/>
</dbReference>
<name>A0A3T1DDQ7_9BACL</name>
<evidence type="ECO:0000256" key="2">
    <source>
        <dbReference type="ARBA" id="ARBA00022840"/>
    </source>
</evidence>
<dbReference type="GO" id="GO:0005524">
    <property type="term" value="F:ATP binding"/>
    <property type="evidence" value="ECO:0007669"/>
    <property type="project" value="UniProtKB-KW"/>
</dbReference>
<proteinExistence type="predicted"/>
<gene>
    <name evidence="4" type="ORF">KCTCHS21_56690</name>
</gene>
<dbReference type="EMBL" id="AP019400">
    <property type="protein sequence ID" value="BBI36270.1"/>
    <property type="molecule type" value="Genomic_DNA"/>
</dbReference>
<dbReference type="SUPFAM" id="SSF52540">
    <property type="entry name" value="P-loop containing nucleoside triphosphate hydrolases"/>
    <property type="match status" value="1"/>
</dbReference>
<dbReference type="SMART" id="SM00382">
    <property type="entry name" value="AAA"/>
    <property type="match status" value="1"/>
</dbReference>
<dbReference type="Proteomes" id="UP000289856">
    <property type="component" value="Chromosome"/>
</dbReference>
<keyword evidence="2 4" id="KW-0067">ATP-binding</keyword>
<keyword evidence="5" id="KW-1185">Reference proteome</keyword>
<protein>
    <submittedName>
        <fullName evidence="4">ABC transporter ATP-binding protein</fullName>
    </submittedName>
</protein>
<dbReference type="InterPro" id="IPR017871">
    <property type="entry name" value="ABC_transporter-like_CS"/>
</dbReference>
<dbReference type="AlphaFoldDB" id="A0A3T1DDQ7"/>
<dbReference type="CDD" id="cd03230">
    <property type="entry name" value="ABC_DR_subfamily_A"/>
    <property type="match status" value="1"/>
</dbReference>
<organism evidence="4 5">
    <name type="scientific">Cohnella abietis</name>
    <dbReference type="NCBI Taxonomy" id="2507935"/>
    <lineage>
        <taxon>Bacteria</taxon>
        <taxon>Bacillati</taxon>
        <taxon>Bacillota</taxon>
        <taxon>Bacilli</taxon>
        <taxon>Bacillales</taxon>
        <taxon>Paenibacillaceae</taxon>
        <taxon>Cohnella</taxon>
    </lineage>
</organism>
<dbReference type="GO" id="GO:0016887">
    <property type="term" value="F:ATP hydrolysis activity"/>
    <property type="evidence" value="ECO:0007669"/>
    <property type="project" value="InterPro"/>
</dbReference>
<evidence type="ECO:0000313" key="4">
    <source>
        <dbReference type="EMBL" id="BBI36270.1"/>
    </source>
</evidence>
<dbReference type="OrthoDB" id="9804819at2"/>
<dbReference type="PROSITE" id="PS50893">
    <property type="entry name" value="ABC_TRANSPORTER_2"/>
    <property type="match status" value="1"/>
</dbReference>
<dbReference type="InterPro" id="IPR003593">
    <property type="entry name" value="AAA+_ATPase"/>
</dbReference>
<dbReference type="Pfam" id="PF00005">
    <property type="entry name" value="ABC_tran"/>
    <property type="match status" value="1"/>
</dbReference>
<dbReference type="PANTHER" id="PTHR43158:SF10">
    <property type="entry name" value="ABC TRANSPORTER ATP-BINDING PROTEIN YTRB"/>
    <property type="match status" value="1"/>
</dbReference>
<dbReference type="KEGG" id="cohn:KCTCHS21_56690"/>
<dbReference type="RefSeq" id="WP_130615619.1">
    <property type="nucleotide sequence ID" value="NZ_AP019400.1"/>
</dbReference>
<evidence type="ECO:0000313" key="5">
    <source>
        <dbReference type="Proteomes" id="UP000289856"/>
    </source>
</evidence>
<dbReference type="InterPro" id="IPR003439">
    <property type="entry name" value="ABC_transporter-like_ATP-bd"/>
</dbReference>
<dbReference type="InterPro" id="IPR027417">
    <property type="entry name" value="P-loop_NTPase"/>
</dbReference>